<evidence type="ECO:0000256" key="5">
    <source>
        <dbReference type="ARBA" id="ARBA00022833"/>
    </source>
</evidence>
<evidence type="ECO:0000256" key="7">
    <source>
        <dbReference type="PROSITE-ProRule" id="PRU00175"/>
    </source>
</evidence>
<organism evidence="11">
    <name type="scientific">Cladocopium goreaui</name>
    <dbReference type="NCBI Taxonomy" id="2562237"/>
    <lineage>
        <taxon>Eukaryota</taxon>
        <taxon>Sar</taxon>
        <taxon>Alveolata</taxon>
        <taxon>Dinophyceae</taxon>
        <taxon>Suessiales</taxon>
        <taxon>Symbiodiniaceae</taxon>
        <taxon>Cladocopium</taxon>
    </lineage>
</organism>
<dbReference type="EMBL" id="CAMXCT030006689">
    <property type="protein sequence ID" value="CAL4805641.1"/>
    <property type="molecule type" value="Genomic_DNA"/>
</dbReference>
<dbReference type="CDD" id="cd20336">
    <property type="entry name" value="Rcat_RBR"/>
    <property type="match status" value="1"/>
</dbReference>
<dbReference type="SUPFAM" id="SSF57850">
    <property type="entry name" value="RING/U-box"/>
    <property type="match status" value="2"/>
</dbReference>
<dbReference type="EMBL" id="CAMXCT010006689">
    <property type="protein sequence ID" value="CAI4018329.1"/>
    <property type="molecule type" value="Genomic_DNA"/>
</dbReference>
<dbReference type="OrthoDB" id="1930084at2759"/>
<keyword evidence="13" id="KW-1185">Reference proteome</keyword>
<evidence type="ECO:0000313" key="12">
    <source>
        <dbReference type="EMBL" id="CAL4805641.1"/>
    </source>
</evidence>
<dbReference type="InterPro" id="IPR001841">
    <property type="entry name" value="Znf_RING"/>
</dbReference>
<protein>
    <recommendedName>
        <fullName evidence="1">protein-serine/threonine phosphatase</fullName>
        <ecNumber evidence="1">3.1.3.16</ecNumber>
    </recommendedName>
</protein>
<name>A0A9P1GNW4_9DINO</name>
<dbReference type="GO" id="GO:0004722">
    <property type="term" value="F:protein serine/threonine phosphatase activity"/>
    <property type="evidence" value="ECO:0007669"/>
    <property type="project" value="UniProtKB-EC"/>
</dbReference>
<keyword evidence="5" id="KW-0862">Zinc</keyword>
<dbReference type="SUPFAM" id="SSF56300">
    <property type="entry name" value="Metallo-dependent phosphatases"/>
    <property type="match status" value="1"/>
</dbReference>
<dbReference type="InterPro" id="IPR047129">
    <property type="entry name" value="PPA2-like"/>
</dbReference>
<dbReference type="PROSITE" id="PS50089">
    <property type="entry name" value="ZF_RING_2"/>
    <property type="match status" value="1"/>
</dbReference>
<dbReference type="PANTHER" id="PTHR45619">
    <property type="entry name" value="SERINE/THREONINE-PROTEIN PHOSPHATASE PP2A-RELATED"/>
    <property type="match status" value="1"/>
</dbReference>
<evidence type="ECO:0000256" key="1">
    <source>
        <dbReference type="ARBA" id="ARBA00013081"/>
    </source>
</evidence>
<dbReference type="AlphaFoldDB" id="A0A9P1GNW4"/>
<keyword evidence="3 7" id="KW-0863">Zinc-finger</keyword>
<keyword evidence="6" id="KW-0464">Manganese</keyword>
<feature type="compositionally biased region" description="Basic and acidic residues" evidence="8">
    <location>
        <begin position="498"/>
        <end position="515"/>
    </location>
</feature>
<evidence type="ECO:0000256" key="9">
    <source>
        <dbReference type="SAM" id="Phobius"/>
    </source>
</evidence>
<dbReference type="InterPro" id="IPR006186">
    <property type="entry name" value="Ser/Thr-sp_prot-phosphatase"/>
</dbReference>
<dbReference type="PRINTS" id="PR00114">
    <property type="entry name" value="STPHPHTASE"/>
</dbReference>
<reference evidence="12 13" key="2">
    <citation type="submission" date="2024-05" db="EMBL/GenBank/DDBJ databases">
        <authorList>
            <person name="Chen Y."/>
            <person name="Shah S."/>
            <person name="Dougan E. K."/>
            <person name="Thang M."/>
            <person name="Chan C."/>
        </authorList>
    </citation>
    <scope>NUCLEOTIDE SEQUENCE [LARGE SCALE GENOMIC DNA]</scope>
</reference>
<feature type="compositionally biased region" description="Basic and acidic residues" evidence="8">
    <location>
        <begin position="31"/>
        <end position="40"/>
    </location>
</feature>
<evidence type="ECO:0000256" key="3">
    <source>
        <dbReference type="ARBA" id="ARBA00022771"/>
    </source>
</evidence>
<feature type="region of interest" description="Disordered" evidence="8">
    <location>
        <begin position="1"/>
        <end position="51"/>
    </location>
</feature>
<dbReference type="InterPro" id="IPR013083">
    <property type="entry name" value="Znf_RING/FYVE/PHD"/>
</dbReference>
<dbReference type="Gene3D" id="3.30.40.10">
    <property type="entry name" value="Zinc/RING finger domain, C3HC4 (zinc finger)"/>
    <property type="match status" value="1"/>
</dbReference>
<comment type="caution">
    <text evidence="11">The sequence shown here is derived from an EMBL/GenBank/DDBJ whole genome shotgun (WGS) entry which is preliminary data.</text>
</comment>
<evidence type="ECO:0000256" key="6">
    <source>
        <dbReference type="ARBA" id="ARBA00023211"/>
    </source>
</evidence>
<dbReference type="InterPro" id="IPR004843">
    <property type="entry name" value="Calcineurin-like_PHP"/>
</dbReference>
<dbReference type="PROSITE" id="PS00518">
    <property type="entry name" value="ZF_RING_1"/>
    <property type="match status" value="1"/>
</dbReference>
<keyword evidence="9" id="KW-0472">Membrane</keyword>
<feature type="region of interest" description="Disordered" evidence="8">
    <location>
        <begin position="497"/>
        <end position="531"/>
    </location>
</feature>
<keyword evidence="9" id="KW-1133">Transmembrane helix</keyword>
<feature type="region of interest" description="Disordered" evidence="8">
    <location>
        <begin position="261"/>
        <end position="287"/>
    </location>
</feature>
<keyword evidence="4" id="KW-0378">Hydrolase</keyword>
<dbReference type="InterPro" id="IPR017907">
    <property type="entry name" value="Znf_RING_CS"/>
</dbReference>
<keyword evidence="2" id="KW-0479">Metal-binding</keyword>
<feature type="domain" description="RING-type" evidence="10">
    <location>
        <begin position="64"/>
        <end position="107"/>
    </location>
</feature>
<proteinExistence type="predicted"/>
<reference evidence="11" key="1">
    <citation type="submission" date="2022-10" db="EMBL/GenBank/DDBJ databases">
        <authorList>
            <person name="Chen Y."/>
            <person name="Dougan E. K."/>
            <person name="Chan C."/>
            <person name="Rhodes N."/>
            <person name="Thang M."/>
        </authorList>
    </citation>
    <scope>NUCLEOTIDE SEQUENCE</scope>
</reference>
<dbReference type="EMBL" id="CAMXCT020006689">
    <property type="protein sequence ID" value="CAL1171704.1"/>
    <property type="molecule type" value="Genomic_DNA"/>
</dbReference>
<gene>
    <name evidence="11" type="ORF">C1SCF055_LOCUS42905</name>
</gene>
<sequence length="531" mass="58685">MGRRPCGDVEAAGCEEPPSPRSVSSAAFSSETERETERSSTVEPVPSEDGEAIAEQVKAERWQCDLCFEPFLKFETPWRLGEECNHSLCRRCVLGSIRWGGRCPYDNTPIPAIVVCGAMGTGEYVYHEKLTEARRTGGVPCSVSDCPGVAPSCGTRAAPSSCNCCGTRHCGRTVCGVPWSAGHRCWDMEQEEIPRPRGHDFQATTRRRLMSAPRFRPCPQCGVMVEHSGGCNMIYHDTCRTRWCFICRRVGTCQDFDCKAPTGGSQPPTPRGPIPGPERATERGRKAMSSSAALMAGMVLLFLLITANFFSGLRFNMPRKSLPFFLSAARETCLKPQKREKGTMTDDRCLALRFAAWVWLHIGGSILAVHGGLSPSLHHLDQIRLLDRFAEIPHDGPLADLMWSDPDPDKLGFVISPRGAGFVFGQDVAWRFLQLNGLAHLVRAHQLCMTGYQVLFDDSLSTVWSAPNYCYRFGNTASILEISEGFGRFFNVFGPAPESERHGQRPGDPPKRELPSLRPGKSAGRDDPYFT</sequence>
<keyword evidence="9" id="KW-0812">Transmembrane</keyword>
<dbReference type="GO" id="GO:0008270">
    <property type="term" value="F:zinc ion binding"/>
    <property type="evidence" value="ECO:0007669"/>
    <property type="project" value="UniProtKB-KW"/>
</dbReference>
<evidence type="ECO:0000313" key="13">
    <source>
        <dbReference type="Proteomes" id="UP001152797"/>
    </source>
</evidence>
<dbReference type="Gene3D" id="1.20.120.1750">
    <property type="match status" value="1"/>
</dbReference>
<evidence type="ECO:0000259" key="10">
    <source>
        <dbReference type="PROSITE" id="PS50089"/>
    </source>
</evidence>
<dbReference type="Gene3D" id="3.60.21.10">
    <property type="match status" value="1"/>
</dbReference>
<evidence type="ECO:0000256" key="4">
    <source>
        <dbReference type="ARBA" id="ARBA00022801"/>
    </source>
</evidence>
<evidence type="ECO:0000313" key="11">
    <source>
        <dbReference type="EMBL" id="CAI4018329.1"/>
    </source>
</evidence>
<dbReference type="InterPro" id="IPR029052">
    <property type="entry name" value="Metallo-depent_PP-like"/>
</dbReference>
<accession>A0A9P1GNW4</accession>
<dbReference type="EC" id="3.1.3.16" evidence="1"/>
<dbReference type="Pfam" id="PF00149">
    <property type="entry name" value="Metallophos"/>
    <property type="match status" value="1"/>
</dbReference>
<feature type="compositionally biased region" description="Pro residues" evidence="8">
    <location>
        <begin position="267"/>
        <end position="276"/>
    </location>
</feature>
<evidence type="ECO:0000256" key="2">
    <source>
        <dbReference type="ARBA" id="ARBA00022723"/>
    </source>
</evidence>
<feature type="transmembrane region" description="Helical" evidence="9">
    <location>
        <begin position="350"/>
        <end position="373"/>
    </location>
</feature>
<evidence type="ECO:0000256" key="8">
    <source>
        <dbReference type="SAM" id="MobiDB-lite"/>
    </source>
</evidence>
<feature type="transmembrane region" description="Helical" evidence="9">
    <location>
        <begin position="292"/>
        <end position="310"/>
    </location>
</feature>
<dbReference type="SMART" id="SM00156">
    <property type="entry name" value="PP2Ac"/>
    <property type="match status" value="1"/>
</dbReference>
<dbReference type="Proteomes" id="UP001152797">
    <property type="component" value="Unassembled WGS sequence"/>
</dbReference>
<feature type="compositionally biased region" description="Low complexity" evidence="8">
    <location>
        <begin position="21"/>
        <end position="30"/>
    </location>
</feature>